<dbReference type="Pfam" id="PF00126">
    <property type="entry name" value="HTH_1"/>
    <property type="match status" value="1"/>
</dbReference>
<organism evidence="6 7">
    <name type="scientific">Undibacterium griseum</name>
    <dbReference type="NCBI Taxonomy" id="2762295"/>
    <lineage>
        <taxon>Bacteria</taxon>
        <taxon>Pseudomonadati</taxon>
        <taxon>Pseudomonadota</taxon>
        <taxon>Betaproteobacteria</taxon>
        <taxon>Burkholderiales</taxon>
        <taxon>Oxalobacteraceae</taxon>
        <taxon>Undibacterium</taxon>
    </lineage>
</organism>
<feature type="domain" description="HTH lysR-type" evidence="5">
    <location>
        <begin position="1"/>
        <end position="59"/>
    </location>
</feature>
<dbReference type="Proteomes" id="UP000613113">
    <property type="component" value="Unassembled WGS sequence"/>
</dbReference>
<dbReference type="Pfam" id="PF03466">
    <property type="entry name" value="LysR_substrate"/>
    <property type="match status" value="1"/>
</dbReference>
<comment type="caution">
    <text evidence="6">The sequence shown here is derived from an EMBL/GenBank/DDBJ whole genome shotgun (WGS) entry which is preliminary data.</text>
</comment>
<dbReference type="PANTHER" id="PTHR30537">
    <property type="entry name" value="HTH-TYPE TRANSCRIPTIONAL REGULATOR"/>
    <property type="match status" value="1"/>
</dbReference>
<comment type="similarity">
    <text evidence="1">Belongs to the LysR transcriptional regulatory family.</text>
</comment>
<dbReference type="Gene3D" id="3.40.190.290">
    <property type="match status" value="1"/>
</dbReference>
<sequence length="312" mass="34685">MNQFEAMHIFVRVAELGSFTQAANQTGLPKASISTSVRQLENLLGTRLLHRTTRSVQMTADGLIFYERCKDMLADMEELQTLFQQGASQISGRLRMDLPSAFARNIVIPRLPEFLRLHPRLEIELSSTDRLVDLIREGFDCVMRIGNLSDSNLIARPLGKLRQINCASPAYIAQHGMPVSLADLGRHQLIHYASNFGSKPAGFEYMEDGKLKTVAMSGALTVNNSDAYQAACLAGFGITQAPAIGSRELIEQGLLIEVLPELSAASMPVSLLYPDRRHLPKRTQSWMNWVAAIVQPHLDPSTEKNWLNKKAE</sequence>
<gene>
    <name evidence="6" type="ORF">H8K27_12475</name>
</gene>
<evidence type="ECO:0000313" key="6">
    <source>
        <dbReference type="EMBL" id="MBC3885950.1"/>
    </source>
</evidence>
<dbReference type="CDD" id="cd08472">
    <property type="entry name" value="PBP2_CrgA_like_3"/>
    <property type="match status" value="1"/>
</dbReference>
<proteinExistence type="inferred from homology"/>
<evidence type="ECO:0000256" key="1">
    <source>
        <dbReference type="ARBA" id="ARBA00009437"/>
    </source>
</evidence>
<dbReference type="InterPro" id="IPR036388">
    <property type="entry name" value="WH-like_DNA-bd_sf"/>
</dbReference>
<keyword evidence="3" id="KW-0238">DNA-binding</keyword>
<keyword evidence="2" id="KW-0805">Transcription regulation</keyword>
<dbReference type="InterPro" id="IPR036390">
    <property type="entry name" value="WH_DNA-bd_sf"/>
</dbReference>
<evidence type="ECO:0000256" key="2">
    <source>
        <dbReference type="ARBA" id="ARBA00023015"/>
    </source>
</evidence>
<dbReference type="Gene3D" id="1.10.10.10">
    <property type="entry name" value="Winged helix-like DNA-binding domain superfamily/Winged helix DNA-binding domain"/>
    <property type="match status" value="1"/>
</dbReference>
<protein>
    <submittedName>
        <fullName evidence="6">LysR family transcriptional regulator</fullName>
    </submittedName>
</protein>
<evidence type="ECO:0000256" key="4">
    <source>
        <dbReference type="ARBA" id="ARBA00023163"/>
    </source>
</evidence>
<reference evidence="6 7" key="1">
    <citation type="submission" date="2020-08" db="EMBL/GenBank/DDBJ databases">
        <title>Novel species isolated from subtropical streams in China.</title>
        <authorList>
            <person name="Lu H."/>
        </authorList>
    </citation>
    <scope>NUCLEOTIDE SEQUENCE [LARGE SCALE GENOMIC DNA]</scope>
    <source>
        <strain evidence="6 7">FT31W</strain>
    </source>
</reference>
<dbReference type="InterPro" id="IPR058163">
    <property type="entry name" value="LysR-type_TF_proteobact-type"/>
</dbReference>
<dbReference type="PANTHER" id="PTHR30537:SF72">
    <property type="entry name" value="LYSR FAMILY TRANSCRIPTIONAL REGULATOR"/>
    <property type="match status" value="1"/>
</dbReference>
<accession>A0ABR6YPY7</accession>
<dbReference type="InterPro" id="IPR005119">
    <property type="entry name" value="LysR_subst-bd"/>
</dbReference>
<dbReference type="SUPFAM" id="SSF46785">
    <property type="entry name" value="Winged helix' DNA-binding domain"/>
    <property type="match status" value="1"/>
</dbReference>
<evidence type="ECO:0000259" key="5">
    <source>
        <dbReference type="PROSITE" id="PS50931"/>
    </source>
</evidence>
<name>A0ABR6YPY7_9BURK</name>
<dbReference type="InterPro" id="IPR000847">
    <property type="entry name" value="LysR_HTH_N"/>
</dbReference>
<evidence type="ECO:0000256" key="3">
    <source>
        <dbReference type="ARBA" id="ARBA00023125"/>
    </source>
</evidence>
<dbReference type="PROSITE" id="PS50931">
    <property type="entry name" value="HTH_LYSR"/>
    <property type="match status" value="1"/>
</dbReference>
<evidence type="ECO:0000313" key="7">
    <source>
        <dbReference type="Proteomes" id="UP000613113"/>
    </source>
</evidence>
<dbReference type="SUPFAM" id="SSF53850">
    <property type="entry name" value="Periplasmic binding protein-like II"/>
    <property type="match status" value="1"/>
</dbReference>
<keyword evidence="7" id="KW-1185">Reference proteome</keyword>
<dbReference type="EMBL" id="JACOGC010000005">
    <property type="protein sequence ID" value="MBC3885950.1"/>
    <property type="molecule type" value="Genomic_DNA"/>
</dbReference>
<keyword evidence="4" id="KW-0804">Transcription</keyword>